<dbReference type="InterPro" id="IPR011990">
    <property type="entry name" value="TPR-like_helical_dom_sf"/>
</dbReference>
<dbReference type="Gene3D" id="3.10.450.50">
    <property type="match status" value="1"/>
</dbReference>
<organism evidence="2">
    <name type="scientific">marine metagenome</name>
    <dbReference type="NCBI Taxonomy" id="408172"/>
    <lineage>
        <taxon>unclassified sequences</taxon>
        <taxon>metagenomes</taxon>
        <taxon>ecological metagenomes</taxon>
    </lineage>
</organism>
<name>A0A382CNV0_9ZZZZ</name>
<dbReference type="EMBL" id="UINC01035102">
    <property type="protein sequence ID" value="SVB26977.1"/>
    <property type="molecule type" value="Genomic_DNA"/>
</dbReference>
<evidence type="ECO:0000259" key="1">
    <source>
        <dbReference type="Pfam" id="PF14534"/>
    </source>
</evidence>
<dbReference type="Pfam" id="PF14534">
    <property type="entry name" value="DUF4440"/>
    <property type="match status" value="1"/>
</dbReference>
<gene>
    <name evidence="2" type="ORF">METZ01_LOCUS179831</name>
</gene>
<evidence type="ECO:0000313" key="2">
    <source>
        <dbReference type="EMBL" id="SVB26977.1"/>
    </source>
</evidence>
<proteinExistence type="predicted"/>
<reference evidence="2" key="1">
    <citation type="submission" date="2018-05" db="EMBL/GenBank/DDBJ databases">
        <authorList>
            <person name="Lanie J.A."/>
            <person name="Ng W.-L."/>
            <person name="Kazmierczak K.M."/>
            <person name="Andrzejewski T.M."/>
            <person name="Davidsen T.M."/>
            <person name="Wayne K.J."/>
            <person name="Tettelin H."/>
            <person name="Glass J.I."/>
            <person name="Rusch D."/>
            <person name="Podicherti R."/>
            <person name="Tsui H.-C.T."/>
            <person name="Winkler M.E."/>
        </authorList>
    </citation>
    <scope>NUCLEOTIDE SEQUENCE</scope>
</reference>
<feature type="domain" description="DUF4440" evidence="1">
    <location>
        <begin position="253"/>
        <end position="359"/>
    </location>
</feature>
<dbReference type="SUPFAM" id="SSF48452">
    <property type="entry name" value="TPR-like"/>
    <property type="match status" value="1"/>
</dbReference>
<dbReference type="AlphaFoldDB" id="A0A382CNV0"/>
<protein>
    <recommendedName>
        <fullName evidence="1">DUF4440 domain-containing protein</fullName>
    </recommendedName>
</protein>
<accession>A0A382CNV0</accession>
<dbReference type="InterPro" id="IPR027843">
    <property type="entry name" value="DUF4440"/>
</dbReference>
<dbReference type="SUPFAM" id="SSF54427">
    <property type="entry name" value="NTF2-like"/>
    <property type="match status" value="1"/>
</dbReference>
<sequence>MKKILIISILSIGFIFNSNAQQWIEKSSCDKDASAIVNESIEHLANLEHLMAIGMARAALVVDKDCECAKLVLAAAASNNKDWGSRSAKLQKINTNSLNGIEKAWFMLLSTPNENFQAAAKKAVAMHPNSPLINWLNTPYNDMKAMKKFVSKFPANSASAHNAIAYSQARAGNYEAAYSSLFKSLTIHQGPNALDSQAEIAAMEGDYQKAVDSQLKAYDYAPFASPYQPKLRTYWRNLNKENLIKGLKQAQINVQQAIEDQNLEEWKKYITEDVKLTSGDSSLTEFYEQTDERFLEKRNFKWNNFDLRDIEVNFSPDMTMAVLTFYASGDYTLNETNENVDYSTRASAVWIATNSGWKMTHANWAPFGGSGIPK</sequence>
<dbReference type="InterPro" id="IPR032710">
    <property type="entry name" value="NTF2-like_dom_sf"/>
</dbReference>